<evidence type="ECO:0000313" key="3">
    <source>
        <dbReference type="EMBL" id="EOQ87156.1"/>
    </source>
</evidence>
<comment type="caution">
    <text evidence="3">The sequence shown here is derived from an EMBL/GenBank/DDBJ whole genome shotgun (WGS) entry which is preliminary data.</text>
</comment>
<dbReference type="AlphaFoldDB" id="A0A5E8HAW8"/>
<dbReference type="Proteomes" id="UP000013996">
    <property type="component" value="Unassembled WGS sequence"/>
</dbReference>
<dbReference type="InterPro" id="IPR038614">
    <property type="entry name" value="GK_N_sf"/>
</dbReference>
<gene>
    <name evidence="3" type="ORF">LEP1GSC202_2568</name>
</gene>
<dbReference type="InterPro" id="IPR025286">
    <property type="entry name" value="MOFRL_assoc_dom"/>
</dbReference>
<dbReference type="PANTHER" id="PTHR12227:SF0">
    <property type="entry name" value="GLYCERATE KINASE"/>
    <property type="match status" value="1"/>
</dbReference>
<proteinExistence type="predicted"/>
<dbReference type="Pfam" id="PF05161">
    <property type="entry name" value="MOFRL"/>
    <property type="match status" value="1"/>
</dbReference>
<feature type="domain" description="MOFRL" evidence="1">
    <location>
        <begin position="277"/>
        <end position="384"/>
    </location>
</feature>
<reference evidence="3 4" key="1">
    <citation type="submission" date="2013-04" db="EMBL/GenBank/DDBJ databases">
        <authorList>
            <person name="Harkins D.M."/>
            <person name="Durkin A.S."/>
            <person name="Brinkac L.M."/>
            <person name="Haft D.H."/>
            <person name="Selengut J.D."/>
            <person name="Sanka R."/>
            <person name="DePew J."/>
            <person name="Purushe J."/>
            <person name="Hartskeerl R.A."/>
            <person name="Ahmed A."/>
            <person name="van der Linden H."/>
            <person name="Goris M.G.A."/>
            <person name="Vinetz J.M."/>
            <person name="Sutton G.G."/>
            <person name="Nierman W.C."/>
            <person name="Fouts D.E."/>
        </authorList>
    </citation>
    <scope>NUCLEOTIDE SEQUENCE [LARGE SCALE GENOMIC DNA]</scope>
    <source>
        <strain evidence="3 4">Sao Paulo</strain>
    </source>
</reference>
<feature type="domain" description="MOFRL-associated" evidence="2">
    <location>
        <begin position="8"/>
        <end position="219"/>
    </location>
</feature>
<dbReference type="STRING" id="1249483.LEP1GSC202_2568"/>
<dbReference type="InterPro" id="IPR039760">
    <property type="entry name" value="MOFRL_protein"/>
</dbReference>
<dbReference type="Gene3D" id="3.40.50.10180">
    <property type="entry name" value="Glycerate kinase, MOFRL-like N-terminal domain"/>
    <property type="match status" value="1"/>
</dbReference>
<protein>
    <submittedName>
        <fullName evidence="3">MOFRL family protein</fullName>
    </submittedName>
</protein>
<sequence>MSSLRSEIQNLFQLGISAANPFHFFPEFWNKNPELLQKLKDPNKNLYVFALGKAAYSMAMAFHSDIKVKEGWILTKYGHIPEKEKAKESSTIWHFRESAHPVPDANSIQHAIEIVKELKTLGESDRLVVLLSGGGSSLFEIPMDGVTLQELREIQFSLLKKGISIQELNSERKKYSQVKAGKLLNLLNENLEVFTFAISDVLGDDPNLIASGPTYPSPNYFLLGNLTNSIEKILYEAKSNGYSTKCLSFTWAESSENTSVLIEKEFLNAIEYPGKQMILLGGELVCPVNGNGKGGRNMETALRVSILLEKYKTNRCWVFLSGGTDGTDGPTDSAGGVVDQDSYFMMIQKGWDPLKELSNSNSYPILKDIGSTLDTGPTGTNVNDILILLIGETET</sequence>
<dbReference type="RefSeq" id="WP_015679129.1">
    <property type="nucleotide sequence ID" value="NZ_AOGX02000044.1"/>
</dbReference>
<dbReference type="EMBL" id="AOGX02000044">
    <property type="protein sequence ID" value="EOQ87156.1"/>
    <property type="molecule type" value="Genomic_DNA"/>
</dbReference>
<dbReference type="SUPFAM" id="SSF82544">
    <property type="entry name" value="GckA/TtuD-like"/>
    <property type="match status" value="1"/>
</dbReference>
<dbReference type="GO" id="GO:0005737">
    <property type="term" value="C:cytoplasm"/>
    <property type="evidence" value="ECO:0007669"/>
    <property type="project" value="TreeGrafter"/>
</dbReference>
<evidence type="ECO:0000259" key="1">
    <source>
        <dbReference type="Pfam" id="PF05161"/>
    </source>
</evidence>
<accession>A0A5E8HAW8</accession>
<evidence type="ECO:0000259" key="2">
    <source>
        <dbReference type="Pfam" id="PF13660"/>
    </source>
</evidence>
<evidence type="ECO:0000313" key="4">
    <source>
        <dbReference type="Proteomes" id="UP000013996"/>
    </source>
</evidence>
<dbReference type="InterPro" id="IPR007835">
    <property type="entry name" value="MOFRL"/>
</dbReference>
<dbReference type="Pfam" id="PF13660">
    <property type="entry name" value="DUF4147"/>
    <property type="match status" value="1"/>
</dbReference>
<dbReference type="PANTHER" id="PTHR12227">
    <property type="entry name" value="GLYCERATE KINASE"/>
    <property type="match status" value="1"/>
</dbReference>
<dbReference type="GO" id="GO:0008887">
    <property type="term" value="F:glycerate kinase activity"/>
    <property type="evidence" value="ECO:0007669"/>
    <property type="project" value="InterPro"/>
</dbReference>
<name>A0A5E8HAW8_9LEPT</name>
<organism evidence="3 4">
    <name type="scientific">Leptospira yanagawae serovar Saopaulo str. Sao Paulo = ATCC 700523</name>
    <dbReference type="NCBI Taxonomy" id="1249483"/>
    <lineage>
        <taxon>Bacteria</taxon>
        <taxon>Pseudomonadati</taxon>
        <taxon>Spirochaetota</taxon>
        <taxon>Spirochaetia</taxon>
        <taxon>Leptospirales</taxon>
        <taxon>Leptospiraceae</taxon>
        <taxon>Leptospira</taxon>
    </lineage>
</organism>
<dbReference type="OrthoDB" id="9766552at2"/>